<proteinExistence type="predicted"/>
<name>A0ACB7F839_NIBAL</name>
<dbReference type="Proteomes" id="UP000805704">
    <property type="component" value="Chromosome 15"/>
</dbReference>
<organism evidence="1 2">
    <name type="scientific">Nibea albiflora</name>
    <name type="common">Yellow drum</name>
    <name type="synonym">Corvina albiflora</name>
    <dbReference type="NCBI Taxonomy" id="240163"/>
    <lineage>
        <taxon>Eukaryota</taxon>
        <taxon>Metazoa</taxon>
        <taxon>Chordata</taxon>
        <taxon>Craniata</taxon>
        <taxon>Vertebrata</taxon>
        <taxon>Euteleostomi</taxon>
        <taxon>Actinopterygii</taxon>
        <taxon>Neopterygii</taxon>
        <taxon>Teleostei</taxon>
        <taxon>Neoteleostei</taxon>
        <taxon>Acanthomorphata</taxon>
        <taxon>Eupercaria</taxon>
        <taxon>Sciaenidae</taxon>
        <taxon>Nibea</taxon>
    </lineage>
</organism>
<evidence type="ECO:0000313" key="1">
    <source>
        <dbReference type="EMBL" id="KAG8010628.1"/>
    </source>
</evidence>
<keyword evidence="2" id="KW-1185">Reference proteome</keyword>
<gene>
    <name evidence="1" type="primary">EDEM3.2</name>
    <name evidence="1" type="ORF">GBF38_009766</name>
</gene>
<sequence>QTLVLQVKGSIVKASPYTACGPVDNAAELKGHIALALRGDCMFAAKARRLQEAGATGVIFIAVRDAVLTAALEEHHNVDVLLLPKERQLGHDKTEKPVGMNIKLRLAEEGELEEGAVRGPTLEFVLEKEEVLLKVEDEEELRGQQQLCTKAAEDDRTVPCSEGSSPAPNSDSEPDTNP</sequence>
<protein>
    <submittedName>
        <fullName evidence="1">ER degradation-enhancing alpha-mannosidase-like protein 3</fullName>
    </submittedName>
</protein>
<accession>A0ACB7F839</accession>
<reference evidence="1" key="1">
    <citation type="submission" date="2020-04" db="EMBL/GenBank/DDBJ databases">
        <title>A chromosome-scale assembly and high-density genetic map of the yellow drum (Nibea albiflora) genome.</title>
        <authorList>
            <person name="Xu D."/>
            <person name="Zhang W."/>
            <person name="Chen R."/>
            <person name="Tan P."/>
            <person name="Wang L."/>
            <person name="Song H."/>
            <person name="Tian L."/>
            <person name="Zhu Q."/>
            <person name="Wang B."/>
        </authorList>
    </citation>
    <scope>NUCLEOTIDE SEQUENCE</scope>
    <source>
        <strain evidence="1">ZJHYS-2018</strain>
    </source>
</reference>
<feature type="non-terminal residue" evidence="1">
    <location>
        <position position="1"/>
    </location>
</feature>
<dbReference type="EMBL" id="CM024803">
    <property type="protein sequence ID" value="KAG8010628.1"/>
    <property type="molecule type" value="Genomic_DNA"/>
</dbReference>
<evidence type="ECO:0000313" key="2">
    <source>
        <dbReference type="Proteomes" id="UP000805704"/>
    </source>
</evidence>
<comment type="caution">
    <text evidence="1">The sequence shown here is derived from an EMBL/GenBank/DDBJ whole genome shotgun (WGS) entry which is preliminary data.</text>
</comment>